<name>A0A2M7Z5M5_9BACT</name>
<evidence type="ECO:0000313" key="4">
    <source>
        <dbReference type="Proteomes" id="UP000231034"/>
    </source>
</evidence>
<comment type="caution">
    <text evidence="3">The sequence shown here is derived from an EMBL/GenBank/DDBJ whole genome shotgun (WGS) entry which is preliminary data.</text>
</comment>
<keyword evidence="2" id="KW-1133">Transmembrane helix</keyword>
<dbReference type="AlphaFoldDB" id="A0A2M7Z5M5"/>
<dbReference type="InterPro" id="IPR043504">
    <property type="entry name" value="Peptidase_S1_PA_chymotrypsin"/>
</dbReference>
<dbReference type="EMBL" id="PFVR01000011">
    <property type="protein sequence ID" value="PJA84886.1"/>
    <property type="molecule type" value="Genomic_DNA"/>
</dbReference>
<keyword evidence="1" id="KW-0175">Coiled coil</keyword>
<evidence type="ECO:0000256" key="1">
    <source>
        <dbReference type="SAM" id="Coils"/>
    </source>
</evidence>
<dbReference type="SUPFAM" id="SSF50494">
    <property type="entry name" value="Trypsin-like serine proteases"/>
    <property type="match status" value="1"/>
</dbReference>
<dbReference type="Gene3D" id="2.40.10.10">
    <property type="entry name" value="Trypsin-like serine proteases"/>
    <property type="match status" value="1"/>
</dbReference>
<evidence type="ECO:0000256" key="2">
    <source>
        <dbReference type="SAM" id="Phobius"/>
    </source>
</evidence>
<dbReference type="InterPro" id="IPR009003">
    <property type="entry name" value="Peptidase_S1_PA"/>
</dbReference>
<keyword evidence="2" id="KW-0812">Transmembrane</keyword>
<proteinExistence type="predicted"/>
<evidence type="ECO:0000313" key="3">
    <source>
        <dbReference type="EMBL" id="PJA84886.1"/>
    </source>
</evidence>
<keyword evidence="2" id="KW-0472">Membrane</keyword>
<sequence length="526" mass="58936">MKKYNFQTKLMKRKEAFIQIPLLIMVIVFSVVVGGMGYGAVEYHKVSKAMGEAEQLTREGKYDEAIAKLEPAQNKLFGKMILKQKISTELDTNKKLLEDKSEYNQGIEEFNKENWEKAKELLLKVSEISPHYQDAKSKIEEAQKKITEKQIAKAVEKSTKEAKKKAEEAKRAAEEAQRKIKGEEAKRIAAEVQRKAEEEKTKEKTAELEQKIVELQQKQQFQLQESYKASEIVESLGKYIVNIVCFGRYGDATIGSGIIYALGSEGQDIILTNYHITEDADLTLEYPCVVAYSSDPTKGLTDFYFAEPVYYPSVVSLSTMQLIDFDFLSIQAKFRLPEYGGFEIIPNASLKITDRAPVVCSEDKIKVGEEIVILGYPTIGGEYLTATEGIISGYEGTYYLTTSAKIEQGSSGGGAFLKSTGCLAGMPTFVRLGRIEAFARLINMPYLQQNYLSKIWGTTTGDASDSIFCNGQFWDSCPAGQGFYCPPMGDPQCYSPDSIFCNNKYWSPCPFGQKFYCPPVGDPYCY</sequence>
<dbReference type="Proteomes" id="UP000231034">
    <property type="component" value="Unassembled WGS sequence"/>
</dbReference>
<feature type="transmembrane region" description="Helical" evidence="2">
    <location>
        <begin position="20"/>
        <end position="41"/>
    </location>
</feature>
<gene>
    <name evidence="3" type="ORF">CO145_00380</name>
</gene>
<feature type="coiled-coil region" evidence="1">
    <location>
        <begin position="93"/>
        <end position="225"/>
    </location>
</feature>
<organism evidence="3 4">
    <name type="scientific">Candidatus Nealsonbacteria bacterium CG_4_9_14_3_um_filter_37_13</name>
    <dbReference type="NCBI Taxonomy" id="1974695"/>
    <lineage>
        <taxon>Bacteria</taxon>
        <taxon>Candidatus Nealsoniibacteriota</taxon>
    </lineage>
</organism>
<dbReference type="Pfam" id="PF13365">
    <property type="entry name" value="Trypsin_2"/>
    <property type="match status" value="1"/>
</dbReference>
<reference evidence="4" key="1">
    <citation type="submission" date="2017-09" db="EMBL/GenBank/DDBJ databases">
        <title>Depth-based differentiation of microbial function through sediment-hosted aquifers and enrichment of novel symbionts in the deep terrestrial subsurface.</title>
        <authorList>
            <person name="Probst A.J."/>
            <person name="Ladd B."/>
            <person name="Jarett J.K."/>
            <person name="Geller-Mcgrath D.E."/>
            <person name="Sieber C.M.K."/>
            <person name="Emerson J.B."/>
            <person name="Anantharaman K."/>
            <person name="Thomas B.C."/>
            <person name="Malmstrom R."/>
            <person name="Stieglmeier M."/>
            <person name="Klingl A."/>
            <person name="Woyke T."/>
            <person name="Ryan C.M."/>
            <person name="Banfield J.F."/>
        </authorList>
    </citation>
    <scope>NUCLEOTIDE SEQUENCE [LARGE SCALE GENOMIC DNA]</scope>
</reference>
<protein>
    <recommendedName>
        <fullName evidence="5">Serine protease</fullName>
    </recommendedName>
</protein>
<accession>A0A2M7Z5M5</accession>
<evidence type="ECO:0008006" key="5">
    <source>
        <dbReference type="Google" id="ProtNLM"/>
    </source>
</evidence>